<name>A0ABT3H1N8_9RHOB</name>
<dbReference type="Pfam" id="PF00656">
    <property type="entry name" value="Peptidase_C14"/>
    <property type="match status" value="1"/>
</dbReference>
<evidence type="ECO:0000259" key="1">
    <source>
        <dbReference type="Pfam" id="PF00656"/>
    </source>
</evidence>
<dbReference type="PANTHER" id="PTHR22576:SF37">
    <property type="entry name" value="MUCOSA-ASSOCIATED LYMPHOID TISSUE LYMPHOMA TRANSLOCATION PROTEIN 1"/>
    <property type="match status" value="1"/>
</dbReference>
<proteinExistence type="predicted"/>
<dbReference type="SUPFAM" id="SSF52129">
    <property type="entry name" value="Caspase-like"/>
    <property type="match status" value="1"/>
</dbReference>
<dbReference type="Proteomes" id="UP001208938">
    <property type="component" value="Unassembled WGS sequence"/>
</dbReference>
<sequence length="183" mass="19557">MSTRKAVVIGINHYDHLPILSGCVNDAQSVASILEEHYDGTSNFLKPHLMVADGAATAISKADIKDAARELFEDQSEVALFYFAGHGDLDDESSGYLCGSECKAGDDGVLLADIMRMATKSPAINKVVILDSCHSGLAGNRDGVDDVAEIKEGMTVLTASTAKQSSFEVRGVRACSLRYFLTH</sequence>
<protein>
    <submittedName>
        <fullName evidence="2">Caspase family protein</fullName>
    </submittedName>
</protein>
<dbReference type="PANTHER" id="PTHR22576">
    <property type="entry name" value="MUCOSA ASSOCIATED LYMPHOID TISSUE LYMPHOMA TRANSLOCATION PROTEIN 1/PARACASPASE"/>
    <property type="match status" value="1"/>
</dbReference>
<organism evidence="2 3">
    <name type="scientific">Pararhodobacter zhoushanensis</name>
    <dbReference type="NCBI Taxonomy" id="2479545"/>
    <lineage>
        <taxon>Bacteria</taxon>
        <taxon>Pseudomonadati</taxon>
        <taxon>Pseudomonadota</taxon>
        <taxon>Alphaproteobacteria</taxon>
        <taxon>Rhodobacterales</taxon>
        <taxon>Paracoccaceae</taxon>
        <taxon>Pararhodobacter</taxon>
    </lineage>
</organism>
<dbReference type="Gene3D" id="3.40.50.1460">
    <property type="match status" value="1"/>
</dbReference>
<reference evidence="2 3" key="1">
    <citation type="submission" date="2022-10" db="EMBL/GenBank/DDBJ databases">
        <title>Pararhodobacter sp. nov., isolated from marine algae.</title>
        <authorList>
            <person name="Choi B.J."/>
            <person name="Kim J.M."/>
            <person name="Lee J.K."/>
            <person name="Choi D.G."/>
            <person name="Jeon C.O."/>
        </authorList>
    </citation>
    <scope>NUCLEOTIDE SEQUENCE [LARGE SCALE GENOMIC DNA]</scope>
    <source>
        <strain evidence="2 3">ZQ420</strain>
    </source>
</reference>
<dbReference type="EMBL" id="JAPDFL010000001">
    <property type="protein sequence ID" value="MCW1933699.1"/>
    <property type="molecule type" value="Genomic_DNA"/>
</dbReference>
<dbReference type="RefSeq" id="WP_264506579.1">
    <property type="nucleotide sequence ID" value="NZ_JAPDFL010000001.1"/>
</dbReference>
<dbReference type="InterPro" id="IPR029030">
    <property type="entry name" value="Caspase-like_dom_sf"/>
</dbReference>
<feature type="domain" description="Peptidase C14 caspase" evidence="1">
    <location>
        <begin position="3"/>
        <end position="156"/>
    </location>
</feature>
<evidence type="ECO:0000313" key="2">
    <source>
        <dbReference type="EMBL" id="MCW1933699.1"/>
    </source>
</evidence>
<comment type="caution">
    <text evidence="2">The sequence shown here is derived from an EMBL/GenBank/DDBJ whole genome shotgun (WGS) entry which is preliminary data.</text>
</comment>
<gene>
    <name evidence="2" type="ORF">OKW52_15885</name>
</gene>
<dbReference type="InterPro" id="IPR052039">
    <property type="entry name" value="Caspase-related_regulators"/>
</dbReference>
<dbReference type="InterPro" id="IPR011600">
    <property type="entry name" value="Pept_C14_caspase"/>
</dbReference>
<evidence type="ECO:0000313" key="3">
    <source>
        <dbReference type="Proteomes" id="UP001208938"/>
    </source>
</evidence>
<accession>A0ABT3H1N8</accession>
<keyword evidence="3" id="KW-1185">Reference proteome</keyword>